<keyword evidence="1 2" id="KW-0732">Signal</keyword>
<dbReference type="InterPro" id="IPR028996">
    <property type="entry name" value="GM2-AP"/>
</dbReference>
<dbReference type="Pfam" id="PF02221">
    <property type="entry name" value="E1_DerP2_DerF2"/>
    <property type="match status" value="1"/>
</dbReference>
<evidence type="ECO:0000259" key="3">
    <source>
        <dbReference type="SMART" id="SM00737"/>
    </source>
</evidence>
<dbReference type="GO" id="GO:0008047">
    <property type="term" value="F:enzyme activator activity"/>
    <property type="evidence" value="ECO:0007669"/>
    <property type="project" value="InterPro"/>
</dbReference>
<comment type="caution">
    <text evidence="4">The sequence shown here is derived from an EMBL/GenBank/DDBJ whole genome shotgun (WGS) entry which is preliminary data.</text>
</comment>
<dbReference type="Proteomes" id="UP001497497">
    <property type="component" value="Unassembled WGS sequence"/>
</dbReference>
<dbReference type="GO" id="GO:0009898">
    <property type="term" value="C:cytoplasmic side of plasma membrane"/>
    <property type="evidence" value="ECO:0007669"/>
    <property type="project" value="TreeGrafter"/>
</dbReference>
<reference evidence="4 5" key="1">
    <citation type="submission" date="2024-04" db="EMBL/GenBank/DDBJ databases">
        <authorList>
            <consortium name="Genoscope - CEA"/>
            <person name="William W."/>
        </authorList>
    </citation>
    <scope>NUCLEOTIDE SEQUENCE [LARGE SCALE GENOMIC DNA]</scope>
</reference>
<dbReference type="GO" id="GO:0005319">
    <property type="term" value="F:lipid transporter activity"/>
    <property type="evidence" value="ECO:0007669"/>
    <property type="project" value="TreeGrafter"/>
</dbReference>
<accession>A0AAV2HFS0</accession>
<sequence length="218" mass="23584">MKTGHLLLILASVVVATQGAAQPLSIISELELQAHREFKTLLDHLSFNKQNDEFDSKRKVNGRVQSFSFKNCADPNTEIAVPSNIRVSPDPIKIPGNITVSGKVVFKTSFGSPIKAVAVIEKEVFGVWVKVPCVDNVGSCTYNDLCTMVEIKDCPPQITSIGLSCQCPFPEGSFNVAPVTVEIKESLPVKVSGGVKIHVTATYQSQLLTCVELQLTLA</sequence>
<dbReference type="EMBL" id="CAXITT010000077">
    <property type="protein sequence ID" value="CAL1530901.1"/>
    <property type="molecule type" value="Genomic_DNA"/>
</dbReference>
<organism evidence="4 5">
    <name type="scientific">Lymnaea stagnalis</name>
    <name type="common">Great pond snail</name>
    <name type="synonym">Helix stagnalis</name>
    <dbReference type="NCBI Taxonomy" id="6523"/>
    <lineage>
        <taxon>Eukaryota</taxon>
        <taxon>Metazoa</taxon>
        <taxon>Spiralia</taxon>
        <taxon>Lophotrochozoa</taxon>
        <taxon>Mollusca</taxon>
        <taxon>Gastropoda</taxon>
        <taxon>Heterobranchia</taxon>
        <taxon>Euthyneura</taxon>
        <taxon>Panpulmonata</taxon>
        <taxon>Hygrophila</taxon>
        <taxon>Lymnaeoidea</taxon>
        <taxon>Lymnaeidae</taxon>
        <taxon>Lymnaea</taxon>
    </lineage>
</organism>
<proteinExistence type="predicted"/>
<dbReference type="SUPFAM" id="SSF63707">
    <property type="entry name" value="Ganglioside M2 (gm2) activator"/>
    <property type="match status" value="1"/>
</dbReference>
<protein>
    <recommendedName>
        <fullName evidence="3">MD-2-related lipid-recognition domain-containing protein</fullName>
    </recommendedName>
</protein>
<dbReference type="PANTHER" id="PTHR17357">
    <property type="entry name" value="GM2 GANGLIOSIDE ACTIVATOR PROTEIN"/>
    <property type="match status" value="1"/>
</dbReference>
<evidence type="ECO:0000313" key="5">
    <source>
        <dbReference type="Proteomes" id="UP001497497"/>
    </source>
</evidence>
<gene>
    <name evidence="4" type="ORF">GSLYS_00005026001</name>
</gene>
<dbReference type="SMART" id="SM00737">
    <property type="entry name" value="ML"/>
    <property type="match status" value="1"/>
</dbReference>
<feature type="domain" description="MD-2-related lipid-recognition" evidence="3">
    <location>
        <begin position="69"/>
        <end position="215"/>
    </location>
</feature>
<keyword evidence="5" id="KW-1185">Reference proteome</keyword>
<feature type="chain" id="PRO_5043740979" description="MD-2-related lipid-recognition domain-containing protein" evidence="2">
    <location>
        <begin position="22"/>
        <end position="218"/>
    </location>
</feature>
<name>A0AAV2HFS0_LYMST</name>
<dbReference type="GO" id="GO:0006689">
    <property type="term" value="P:ganglioside catabolic process"/>
    <property type="evidence" value="ECO:0007669"/>
    <property type="project" value="InterPro"/>
</dbReference>
<feature type="signal peptide" evidence="2">
    <location>
        <begin position="1"/>
        <end position="21"/>
    </location>
</feature>
<evidence type="ECO:0000256" key="2">
    <source>
        <dbReference type="SAM" id="SignalP"/>
    </source>
</evidence>
<dbReference type="InterPro" id="IPR003172">
    <property type="entry name" value="ML_dom"/>
</dbReference>
<dbReference type="AlphaFoldDB" id="A0AAV2HFS0"/>
<evidence type="ECO:0000313" key="4">
    <source>
        <dbReference type="EMBL" id="CAL1530901.1"/>
    </source>
</evidence>
<dbReference type="Gene3D" id="2.70.220.10">
    <property type="entry name" value="Ganglioside GM2 activator"/>
    <property type="match status" value="1"/>
</dbReference>
<dbReference type="PANTHER" id="PTHR17357:SF0">
    <property type="entry name" value="GANGLIOSIDE GM2 ACTIVATOR"/>
    <property type="match status" value="1"/>
</dbReference>
<dbReference type="InterPro" id="IPR036846">
    <property type="entry name" value="GM2-AP_sf"/>
</dbReference>
<evidence type="ECO:0000256" key="1">
    <source>
        <dbReference type="ARBA" id="ARBA00022729"/>
    </source>
</evidence>